<dbReference type="Proteomes" id="UP001472677">
    <property type="component" value="Unassembled WGS sequence"/>
</dbReference>
<feature type="compositionally biased region" description="Basic residues" evidence="1">
    <location>
        <begin position="177"/>
        <end position="188"/>
    </location>
</feature>
<evidence type="ECO:0000313" key="4">
    <source>
        <dbReference type="Proteomes" id="UP001472677"/>
    </source>
</evidence>
<name>A0ABR2DIF4_9ROSI</name>
<dbReference type="InterPro" id="IPR040256">
    <property type="entry name" value="At4g02000-like"/>
</dbReference>
<proteinExistence type="predicted"/>
<organism evidence="3 4">
    <name type="scientific">Hibiscus sabdariffa</name>
    <name type="common">roselle</name>
    <dbReference type="NCBI Taxonomy" id="183260"/>
    <lineage>
        <taxon>Eukaryota</taxon>
        <taxon>Viridiplantae</taxon>
        <taxon>Streptophyta</taxon>
        <taxon>Embryophyta</taxon>
        <taxon>Tracheophyta</taxon>
        <taxon>Spermatophyta</taxon>
        <taxon>Magnoliopsida</taxon>
        <taxon>eudicotyledons</taxon>
        <taxon>Gunneridae</taxon>
        <taxon>Pentapetalae</taxon>
        <taxon>rosids</taxon>
        <taxon>malvids</taxon>
        <taxon>Malvales</taxon>
        <taxon>Malvaceae</taxon>
        <taxon>Malvoideae</taxon>
        <taxon>Hibiscus</taxon>
    </lineage>
</organism>
<evidence type="ECO:0000313" key="3">
    <source>
        <dbReference type="EMBL" id="KAK8538824.1"/>
    </source>
</evidence>
<feature type="region of interest" description="Disordered" evidence="1">
    <location>
        <begin position="154"/>
        <end position="194"/>
    </location>
</feature>
<protein>
    <recommendedName>
        <fullName evidence="2">DUF4283 domain-containing protein</fullName>
    </recommendedName>
</protein>
<accession>A0ABR2DIF4</accession>
<sequence length="234" mass="25738">MDIENDYFLASFWSQSDYDKAITGGPWVIFRHYLVVEPWTVDFSSSHPYPSHVMAWIHFSGLPVTLYQRSMITTIGECIGSVIKLNYEITCGRRGCFACMTVIYQSRFNPIFEEGTPVELNLHPATSTDVVSLPATVPIEPVDVGTFDAPNEEVVPPAHKGSMPASAMTRGKEPMRHVSKPAKQRSAPKKLSSAASHKVVIVQLPSVGPSSKPSLLNLDFHPLCSFSSSTAQVQ</sequence>
<dbReference type="Pfam" id="PF14111">
    <property type="entry name" value="DUF4283"/>
    <property type="match status" value="1"/>
</dbReference>
<evidence type="ECO:0000259" key="2">
    <source>
        <dbReference type="Pfam" id="PF14111"/>
    </source>
</evidence>
<dbReference type="EMBL" id="JBBPBM010000027">
    <property type="protein sequence ID" value="KAK8538824.1"/>
    <property type="molecule type" value="Genomic_DNA"/>
</dbReference>
<reference evidence="3 4" key="1">
    <citation type="journal article" date="2024" name="G3 (Bethesda)">
        <title>Genome assembly of Hibiscus sabdariffa L. provides insights into metabolisms of medicinal natural products.</title>
        <authorList>
            <person name="Kim T."/>
        </authorList>
    </citation>
    <scope>NUCLEOTIDE SEQUENCE [LARGE SCALE GENOMIC DNA]</scope>
    <source>
        <strain evidence="3">TK-2024</strain>
        <tissue evidence="3">Old leaves</tissue>
    </source>
</reference>
<gene>
    <name evidence="3" type="ORF">V6N12_034532</name>
</gene>
<keyword evidence="4" id="KW-1185">Reference proteome</keyword>
<comment type="caution">
    <text evidence="3">The sequence shown here is derived from an EMBL/GenBank/DDBJ whole genome shotgun (WGS) entry which is preliminary data.</text>
</comment>
<dbReference type="PANTHER" id="PTHR31286:SF173">
    <property type="entry name" value="DUF4283 DOMAIN-CONTAINING PROTEIN"/>
    <property type="match status" value="1"/>
</dbReference>
<feature type="domain" description="DUF4283" evidence="2">
    <location>
        <begin position="2"/>
        <end position="45"/>
    </location>
</feature>
<dbReference type="InterPro" id="IPR025558">
    <property type="entry name" value="DUF4283"/>
</dbReference>
<evidence type="ECO:0000256" key="1">
    <source>
        <dbReference type="SAM" id="MobiDB-lite"/>
    </source>
</evidence>
<dbReference type="PANTHER" id="PTHR31286">
    <property type="entry name" value="GLYCINE-RICH CELL WALL STRUCTURAL PROTEIN 1.8-LIKE"/>
    <property type="match status" value="1"/>
</dbReference>